<dbReference type="AlphaFoldDB" id="A0A0W0ULS0"/>
<evidence type="ECO:0000256" key="5">
    <source>
        <dbReference type="ARBA" id="ARBA00052794"/>
    </source>
</evidence>
<comment type="caution">
    <text evidence="7">The sequence shown here is derived from an EMBL/GenBank/DDBJ whole genome shotgun (WGS) entry which is preliminary data.</text>
</comment>
<keyword evidence="7" id="KW-0030">Aminoacyl-tRNA synthetase</keyword>
<dbReference type="PATRIC" id="fig|455.5.peg.3061"/>
<gene>
    <name evidence="7" type="ORF">Ljam_2914</name>
</gene>
<dbReference type="EC" id="6.1.1.6" evidence="7"/>
<dbReference type="NCBIfam" id="TIGR00462">
    <property type="entry name" value="genX"/>
    <property type="match status" value="1"/>
</dbReference>
<evidence type="ECO:0000313" key="8">
    <source>
        <dbReference type="Proteomes" id="UP000054715"/>
    </source>
</evidence>
<accession>A0A0W0ULS0</accession>
<organism evidence="7 8">
    <name type="scientific">Legionella jamestowniensis</name>
    <dbReference type="NCBI Taxonomy" id="455"/>
    <lineage>
        <taxon>Bacteria</taxon>
        <taxon>Pseudomonadati</taxon>
        <taxon>Pseudomonadota</taxon>
        <taxon>Gammaproteobacteria</taxon>
        <taxon>Legionellales</taxon>
        <taxon>Legionellaceae</taxon>
        <taxon>Legionella</taxon>
    </lineage>
</organism>
<dbReference type="STRING" id="455.Ljam_2914"/>
<dbReference type="PROSITE" id="PS50862">
    <property type="entry name" value="AA_TRNA_LIGASE_II"/>
    <property type="match status" value="1"/>
</dbReference>
<dbReference type="SUPFAM" id="SSF55681">
    <property type="entry name" value="Class II aaRS and biotin synthetases"/>
    <property type="match status" value="1"/>
</dbReference>
<feature type="domain" description="Aminoacyl-transfer RNA synthetases class-II family profile" evidence="6">
    <location>
        <begin position="45"/>
        <end position="337"/>
    </location>
</feature>
<dbReference type="Pfam" id="PF00152">
    <property type="entry name" value="tRNA-synt_2"/>
    <property type="match status" value="1"/>
</dbReference>
<evidence type="ECO:0000256" key="4">
    <source>
        <dbReference type="ARBA" id="ARBA00022840"/>
    </source>
</evidence>
<dbReference type="GO" id="GO:0000049">
    <property type="term" value="F:tRNA binding"/>
    <property type="evidence" value="ECO:0007669"/>
    <property type="project" value="TreeGrafter"/>
</dbReference>
<dbReference type="GO" id="GO:0005524">
    <property type="term" value="F:ATP binding"/>
    <property type="evidence" value="ECO:0007669"/>
    <property type="project" value="UniProtKB-KW"/>
</dbReference>
<dbReference type="PANTHER" id="PTHR42918">
    <property type="entry name" value="LYSYL-TRNA SYNTHETASE"/>
    <property type="match status" value="1"/>
</dbReference>
<dbReference type="Gene3D" id="3.30.930.10">
    <property type="entry name" value="Bira Bifunctional Protein, Domain 2"/>
    <property type="match status" value="1"/>
</dbReference>
<evidence type="ECO:0000256" key="3">
    <source>
        <dbReference type="ARBA" id="ARBA00022741"/>
    </source>
</evidence>
<dbReference type="InterPro" id="IPR006195">
    <property type="entry name" value="aa-tRNA-synth_II"/>
</dbReference>
<evidence type="ECO:0000256" key="1">
    <source>
        <dbReference type="ARBA" id="ARBA00011738"/>
    </source>
</evidence>
<reference evidence="7 8" key="1">
    <citation type="submission" date="2015-11" db="EMBL/GenBank/DDBJ databases">
        <title>Genomic analysis of 38 Legionella species identifies large and diverse effector repertoires.</title>
        <authorList>
            <person name="Burstein D."/>
            <person name="Amaro F."/>
            <person name="Zusman T."/>
            <person name="Lifshitz Z."/>
            <person name="Cohen O."/>
            <person name="Gilbert J.A."/>
            <person name="Pupko T."/>
            <person name="Shuman H.A."/>
            <person name="Segal G."/>
        </authorList>
    </citation>
    <scope>NUCLEOTIDE SEQUENCE [LARGE SCALE GENOMIC DNA]</scope>
    <source>
        <strain evidence="7 8">JA-26-G1-E2</strain>
    </source>
</reference>
<comment type="subunit">
    <text evidence="1">Homodimer.</text>
</comment>
<evidence type="ECO:0000259" key="6">
    <source>
        <dbReference type="PROSITE" id="PS50862"/>
    </source>
</evidence>
<dbReference type="Proteomes" id="UP000054715">
    <property type="component" value="Unassembled WGS sequence"/>
</dbReference>
<evidence type="ECO:0000256" key="2">
    <source>
        <dbReference type="ARBA" id="ARBA00022598"/>
    </source>
</evidence>
<proteinExistence type="predicted"/>
<dbReference type="InterPro" id="IPR004364">
    <property type="entry name" value="Aa-tRNA-synt_II"/>
</dbReference>
<dbReference type="EMBL" id="LNYG01000013">
    <property type="protein sequence ID" value="KTD08719.1"/>
    <property type="molecule type" value="Genomic_DNA"/>
</dbReference>
<keyword evidence="2 7" id="KW-0436">Ligase</keyword>
<dbReference type="InterPro" id="IPR004525">
    <property type="entry name" value="EpmA"/>
</dbReference>
<protein>
    <submittedName>
        <fullName evidence="7">Lysyl-tRNA synthetase, class II</fullName>
        <ecNumber evidence="7">6.1.1.6</ecNumber>
    </submittedName>
</protein>
<keyword evidence="3" id="KW-0547">Nucleotide-binding</keyword>
<evidence type="ECO:0000313" key="7">
    <source>
        <dbReference type="EMBL" id="KTD08719.1"/>
    </source>
</evidence>
<dbReference type="GO" id="GO:0004824">
    <property type="term" value="F:lysine-tRNA ligase activity"/>
    <property type="evidence" value="ECO:0007669"/>
    <property type="project" value="UniProtKB-EC"/>
</dbReference>
<dbReference type="InterPro" id="IPR018149">
    <property type="entry name" value="Lys-tRNA-synth_II_C"/>
</dbReference>
<name>A0A0W0ULS0_9GAMM</name>
<dbReference type="InterPro" id="IPR045864">
    <property type="entry name" value="aa-tRNA-synth_II/BPL/LPL"/>
</dbReference>
<dbReference type="FunFam" id="3.30.930.10:FF:000017">
    <property type="entry name" value="Elongation factor P--(R)-beta-lysine ligase"/>
    <property type="match status" value="1"/>
</dbReference>
<keyword evidence="4" id="KW-0067">ATP-binding</keyword>
<dbReference type="NCBIfam" id="NF006828">
    <property type="entry name" value="PRK09350.1"/>
    <property type="match status" value="1"/>
</dbReference>
<sequence>MDSRPYDRSSTFGAGDFLLVMNETLWRPSAPLEILQQRAQCLSQIRSFFQQRGYLEVETPVMARFGITDVYLSNIKATFRGGSYNLQTSPEYHMKRLLAAGSGPIFQLARVFRDDELGRWHNPEFTMLEWYQVNINHHQLMDEVDALLQLVLQCKSMIRKTYRQAFLEICRFDPFTVTIPELQTFLKQHELDNVLAPNELDPDQYLFLIMSHIVEPAFAEETVPVALYNFPPSQAALARVHQGAAERFEVYFKGVELANGFHELTDIKAQAERFNHDLAMRQQKGLLLPEPDEYLLQALDHGLPPCSGVALGVDRLIALSLSQRKLADVLAFDFSRA</sequence>
<dbReference type="GO" id="GO:0005829">
    <property type="term" value="C:cytosol"/>
    <property type="evidence" value="ECO:0007669"/>
    <property type="project" value="TreeGrafter"/>
</dbReference>
<dbReference type="GO" id="GO:0006430">
    <property type="term" value="P:lysyl-tRNA aminoacylation"/>
    <property type="evidence" value="ECO:0007669"/>
    <property type="project" value="InterPro"/>
</dbReference>
<dbReference type="PRINTS" id="PR00982">
    <property type="entry name" value="TRNASYNTHLYS"/>
</dbReference>
<dbReference type="PANTHER" id="PTHR42918:SF6">
    <property type="entry name" value="ELONGATION FACTOR P--(R)-BETA-LYSINE LIGASE"/>
    <property type="match status" value="1"/>
</dbReference>
<comment type="catalytic activity">
    <reaction evidence="5">
        <text>D-beta-lysine + L-lysyl-[protein] + ATP = N(6)-((3R)-3,6-diaminohexanoyl)-L-lysyl-[protein] + AMP + diphosphate + H(+)</text>
        <dbReference type="Rhea" id="RHEA:83435"/>
        <dbReference type="Rhea" id="RHEA-COMP:9752"/>
        <dbReference type="Rhea" id="RHEA-COMP:20131"/>
        <dbReference type="ChEBI" id="CHEBI:15378"/>
        <dbReference type="ChEBI" id="CHEBI:29969"/>
        <dbReference type="ChEBI" id="CHEBI:30616"/>
        <dbReference type="ChEBI" id="CHEBI:33019"/>
        <dbReference type="ChEBI" id="CHEBI:84138"/>
        <dbReference type="ChEBI" id="CHEBI:156053"/>
        <dbReference type="ChEBI" id="CHEBI:456215"/>
    </reaction>
    <physiologicalReaction direction="left-to-right" evidence="5">
        <dbReference type="Rhea" id="RHEA:83436"/>
    </physiologicalReaction>
</comment>